<dbReference type="PANTHER" id="PTHR43273:SF8">
    <property type="entry name" value="RADICAL SAM DOMAIN PROTEIN"/>
    <property type="match status" value="1"/>
</dbReference>
<sequence length="474" mass="53715">MLSLTNELMFEVNNQPYIFQGLSGVISELSSVSETVLKNIPKRGISFRMLCDSLKDQYSVELLTEVVEELIQQEIVIRNGLIGKMSQTPGVPIGDLPVQTLVFHLINECNLGCTYCYAGGGHYGKPMKTMDRQTAEQALYFLMESSKNSPSVSVILFGGEPTLNWELLKHTVEYGTELAKKYGKTIDFSLTTNGTLLTERRIDFLAQHRVGVSVSIDGDESVQNQWRPFKTGFGSYEIVSKNVKKLIERHRTRPIAARVTLTKHFPPIRETFFHLKNMGFHEVGFAPVTETEEAFILNNQELYRLLNEFEELTQLFIEEAKEDRYLGFSNLVNILVELHKGVNKGYGCGAGMGFFAVSPNGELFLCHRFNEQQNYQLGNIYTGVNRDAQKALLGSLHVDNKTTCSRCPLKHTCAGGCYYEAKERMGEITSPNLHYCQWMKRWYTIGLKAYVQIMKYNSTFLDRVAGFQANCHTS</sequence>
<evidence type="ECO:0000313" key="8">
    <source>
        <dbReference type="Proteomes" id="UP000093052"/>
    </source>
</evidence>
<gene>
    <name evidence="7" type="ORF">BCV53_15040</name>
</gene>
<dbReference type="InterPro" id="IPR023867">
    <property type="entry name" value="Sulphatase_maturase_rSAM"/>
</dbReference>
<keyword evidence="5" id="KW-0411">Iron-sulfur</keyword>
<keyword evidence="2" id="KW-0949">S-adenosyl-L-methionine</keyword>
<dbReference type="SFLD" id="SFLDG01386">
    <property type="entry name" value="main_SPASM_domain-containing"/>
    <property type="match status" value="1"/>
</dbReference>
<dbReference type="PROSITE" id="PS51918">
    <property type="entry name" value="RADICAL_SAM"/>
    <property type="match status" value="1"/>
</dbReference>
<dbReference type="SFLD" id="SFLDG01384">
    <property type="entry name" value="thioether_bond_formation_requi"/>
    <property type="match status" value="1"/>
</dbReference>
<evidence type="ECO:0000259" key="6">
    <source>
        <dbReference type="PROSITE" id="PS51918"/>
    </source>
</evidence>
<dbReference type="AlphaFoldDB" id="A0AAN0YTL7"/>
<organism evidence="7 8">
    <name type="scientific">Parageobacillus thermoglucosidasius</name>
    <name type="common">Geobacillus thermoglucosidasius</name>
    <dbReference type="NCBI Taxonomy" id="1426"/>
    <lineage>
        <taxon>Bacteria</taxon>
        <taxon>Bacillati</taxon>
        <taxon>Bacillota</taxon>
        <taxon>Bacilli</taxon>
        <taxon>Bacillales</taxon>
        <taxon>Anoxybacillaceae</taxon>
        <taxon>Parageobacillus</taxon>
    </lineage>
</organism>
<dbReference type="InterPro" id="IPR023885">
    <property type="entry name" value="4Fe4S-binding_SPASM_dom"/>
</dbReference>
<dbReference type="KEGG" id="ptl:AOT13_15010"/>
<accession>A0AAN0YTL7</accession>
<evidence type="ECO:0000256" key="4">
    <source>
        <dbReference type="ARBA" id="ARBA00023004"/>
    </source>
</evidence>
<dbReference type="NCBIfam" id="TIGR04085">
    <property type="entry name" value="rSAM_more_4Fe4S"/>
    <property type="match status" value="1"/>
</dbReference>
<evidence type="ECO:0000256" key="5">
    <source>
        <dbReference type="ARBA" id="ARBA00023014"/>
    </source>
</evidence>
<dbReference type="RefSeq" id="WP_003249789.1">
    <property type="nucleotide sequence ID" value="NZ_CP012712.1"/>
</dbReference>
<keyword evidence="4" id="KW-0408">Iron</keyword>
<protein>
    <submittedName>
        <fullName evidence="7">Radical SAM/SPASM domain-containing protein</fullName>
    </submittedName>
</protein>
<dbReference type="SUPFAM" id="SSF102114">
    <property type="entry name" value="Radical SAM enzymes"/>
    <property type="match status" value="1"/>
</dbReference>
<reference evidence="8" key="1">
    <citation type="journal article" date="2016" name="Genome Announc.">
        <title>Complete Genome Sequence of Geobacillus thermoglucosidasius NCIMB 11955, the Progenitor of a Bioethanol Production Strain.</title>
        <authorList>
            <person name="Sheng L."/>
            <person name="Zhang Y."/>
            <person name="Minton N.P."/>
        </authorList>
    </citation>
    <scope>NUCLEOTIDE SEQUENCE [LARGE SCALE GENOMIC DNA]</scope>
    <source>
        <strain evidence="8">NCIMB 11955</strain>
    </source>
</reference>
<dbReference type="Gene3D" id="3.20.20.70">
    <property type="entry name" value="Aldolase class I"/>
    <property type="match status" value="1"/>
</dbReference>
<dbReference type="InterPro" id="IPR007197">
    <property type="entry name" value="rSAM"/>
</dbReference>
<dbReference type="GeneID" id="56926744"/>
<keyword evidence="3" id="KW-0479">Metal-binding</keyword>
<dbReference type="GO" id="GO:0016491">
    <property type="term" value="F:oxidoreductase activity"/>
    <property type="evidence" value="ECO:0007669"/>
    <property type="project" value="InterPro"/>
</dbReference>
<evidence type="ECO:0000256" key="2">
    <source>
        <dbReference type="ARBA" id="ARBA00022691"/>
    </source>
</evidence>
<dbReference type="InterPro" id="IPR058240">
    <property type="entry name" value="rSAM_sf"/>
</dbReference>
<dbReference type="GO" id="GO:0051536">
    <property type="term" value="F:iron-sulfur cluster binding"/>
    <property type="evidence" value="ECO:0007669"/>
    <property type="project" value="UniProtKB-KW"/>
</dbReference>
<feature type="domain" description="Radical SAM core" evidence="6">
    <location>
        <begin position="93"/>
        <end position="322"/>
    </location>
</feature>
<comment type="cofactor">
    <cofactor evidence="1">
        <name>[4Fe-4S] cluster</name>
        <dbReference type="ChEBI" id="CHEBI:49883"/>
    </cofactor>
</comment>
<dbReference type="CDD" id="cd01335">
    <property type="entry name" value="Radical_SAM"/>
    <property type="match status" value="1"/>
</dbReference>
<dbReference type="PANTHER" id="PTHR43273">
    <property type="entry name" value="ANAEROBIC SULFATASE-MATURATING ENZYME HOMOLOG ASLB-RELATED"/>
    <property type="match status" value="1"/>
</dbReference>
<evidence type="ECO:0000256" key="3">
    <source>
        <dbReference type="ARBA" id="ARBA00022723"/>
    </source>
</evidence>
<proteinExistence type="predicted"/>
<dbReference type="SFLD" id="SFLDS00029">
    <property type="entry name" value="Radical_SAM"/>
    <property type="match status" value="1"/>
</dbReference>
<dbReference type="EMBL" id="CP016622">
    <property type="protein sequence ID" value="ANZ31293.1"/>
    <property type="molecule type" value="Genomic_DNA"/>
</dbReference>
<dbReference type="SFLD" id="SFLDG01067">
    <property type="entry name" value="SPASM/twitch_domain_containing"/>
    <property type="match status" value="1"/>
</dbReference>
<evidence type="ECO:0000313" key="7">
    <source>
        <dbReference type="EMBL" id="ANZ31293.1"/>
    </source>
</evidence>
<dbReference type="Proteomes" id="UP000093052">
    <property type="component" value="Chromosome"/>
</dbReference>
<name>A0AAN0YTL7_PARTM</name>
<dbReference type="InterPro" id="IPR013785">
    <property type="entry name" value="Aldolase_TIM"/>
</dbReference>
<dbReference type="Pfam" id="PF04055">
    <property type="entry name" value="Radical_SAM"/>
    <property type="match status" value="1"/>
</dbReference>
<keyword evidence="8" id="KW-1185">Reference proteome</keyword>
<evidence type="ECO:0000256" key="1">
    <source>
        <dbReference type="ARBA" id="ARBA00001966"/>
    </source>
</evidence>
<dbReference type="GO" id="GO:0046872">
    <property type="term" value="F:metal ion binding"/>
    <property type="evidence" value="ECO:0007669"/>
    <property type="project" value="UniProtKB-KW"/>
</dbReference>